<dbReference type="GO" id="GO:0003723">
    <property type="term" value="F:RNA binding"/>
    <property type="evidence" value="ECO:0007669"/>
    <property type="project" value="UniProtKB-KW"/>
</dbReference>
<dbReference type="Gene3D" id="2.40.50.140">
    <property type="entry name" value="Nucleic acid-binding proteins"/>
    <property type="match status" value="1"/>
</dbReference>
<reference evidence="11 12" key="1">
    <citation type="submission" date="2008-07" db="EMBL/GenBank/DDBJ databases">
        <authorList>
            <person name="El-Sayed N."/>
            <person name="Caler E."/>
            <person name="Inman J."/>
            <person name="Amedeo P."/>
            <person name="Hass B."/>
            <person name="Wortman J."/>
        </authorList>
    </citation>
    <scope>NUCLEOTIDE SEQUENCE [LARGE SCALE GENOMIC DNA]</scope>
    <source>
        <strain evidence="12">ATCC 50983 / TXsc</strain>
    </source>
</reference>
<dbReference type="OMA" id="SYMAFPN"/>
<dbReference type="Proteomes" id="UP000007800">
    <property type="component" value="Unassembled WGS sequence"/>
</dbReference>
<dbReference type="GO" id="GO:0071035">
    <property type="term" value="P:nuclear polyadenylation-dependent rRNA catabolic process"/>
    <property type="evidence" value="ECO:0007669"/>
    <property type="project" value="TreeGrafter"/>
</dbReference>
<accession>C5LQJ6</accession>
<dbReference type="InterPro" id="IPR012340">
    <property type="entry name" value="NA-bd_OB-fold"/>
</dbReference>
<dbReference type="GO" id="GO:0000467">
    <property type="term" value="P:exonucleolytic trimming to generate mature 3'-end of 5.8S rRNA from tricistronic rRNA transcript (SSU-rRNA, 5.8S rRNA, LSU-rRNA)"/>
    <property type="evidence" value="ECO:0007669"/>
    <property type="project" value="TreeGrafter"/>
</dbReference>
<dbReference type="InterPro" id="IPR004088">
    <property type="entry name" value="KH_dom_type_1"/>
</dbReference>
<evidence type="ECO:0000256" key="8">
    <source>
        <dbReference type="ARBA" id="ARBA00023242"/>
    </source>
</evidence>
<dbReference type="InterPro" id="IPR049469">
    <property type="entry name" value="RRP40_KH-I"/>
</dbReference>
<dbReference type="InterPro" id="IPR037319">
    <property type="entry name" value="Rrp40_S1"/>
</dbReference>
<dbReference type="AlphaFoldDB" id="C5LQJ6"/>
<protein>
    <recommendedName>
        <fullName evidence="9">Ribosomal RNA-processing protein 40</fullName>
    </recommendedName>
</protein>
<evidence type="ECO:0000313" key="11">
    <source>
        <dbReference type="EMBL" id="EER01042.1"/>
    </source>
</evidence>
<dbReference type="EMBL" id="GG684603">
    <property type="protein sequence ID" value="EER01042.1"/>
    <property type="molecule type" value="Genomic_DNA"/>
</dbReference>
<dbReference type="InParanoid" id="C5LQJ6"/>
<dbReference type="GO" id="GO:0071034">
    <property type="term" value="P:CUT catabolic process"/>
    <property type="evidence" value="ECO:0007669"/>
    <property type="project" value="TreeGrafter"/>
</dbReference>
<gene>
    <name evidence="11" type="ORF">Pmar_PMAR025141</name>
</gene>
<sequence length="255" mass="27161">MAAASENRSSASSVHVYLPGDTVPIEAGVVSSCDPNSVGFGIRLDEDCPKAAVAGLLSVESAVSDIPCFDNTRKRYIPRRGDMVLGVVVQRTAEFYRVDINGPTGTANLPTLAFNGATKRHKPNLSPGDLVYCHVTVADRDLDVELSCVDPSTTRDWTHKDVYFGHLAPVDGCCGLQATVPLWQAKSLQATGSTVMASLGRHFVFESAIGLNGRCWISAAAPNVAVMVSRILSGSHKLSQAHMEAMCSKMAKQLA</sequence>
<keyword evidence="11" id="KW-0540">Nuclease</keyword>
<evidence type="ECO:0000256" key="4">
    <source>
        <dbReference type="ARBA" id="ARBA00022490"/>
    </source>
</evidence>
<feature type="domain" description="K Homology" evidence="10">
    <location>
        <begin position="178"/>
        <end position="222"/>
    </location>
</feature>
<evidence type="ECO:0000259" key="10">
    <source>
        <dbReference type="Pfam" id="PF15985"/>
    </source>
</evidence>
<evidence type="ECO:0000256" key="1">
    <source>
        <dbReference type="ARBA" id="ARBA00004496"/>
    </source>
</evidence>
<dbReference type="GeneID" id="9057541"/>
<evidence type="ECO:0000256" key="7">
    <source>
        <dbReference type="ARBA" id="ARBA00022884"/>
    </source>
</evidence>
<dbReference type="FunFam" id="2.40.50.140:FF:000127">
    <property type="entry name" value="Exosome complex component RRP40"/>
    <property type="match status" value="1"/>
</dbReference>
<keyword evidence="7" id="KW-0694">RNA-binding</keyword>
<dbReference type="GO" id="GO:0000177">
    <property type="term" value="C:cytoplasmic exosome (RNase complex)"/>
    <property type="evidence" value="ECO:0007669"/>
    <property type="project" value="TreeGrafter"/>
</dbReference>
<keyword evidence="8" id="KW-0539">Nucleus</keyword>
<organism evidence="12">
    <name type="scientific">Perkinsus marinus (strain ATCC 50983 / TXsc)</name>
    <dbReference type="NCBI Taxonomy" id="423536"/>
    <lineage>
        <taxon>Eukaryota</taxon>
        <taxon>Sar</taxon>
        <taxon>Alveolata</taxon>
        <taxon>Perkinsozoa</taxon>
        <taxon>Perkinsea</taxon>
        <taxon>Perkinsida</taxon>
        <taxon>Perkinsidae</taxon>
        <taxon>Perkinsus</taxon>
    </lineage>
</organism>
<evidence type="ECO:0000256" key="9">
    <source>
        <dbReference type="ARBA" id="ARBA00030615"/>
    </source>
</evidence>
<evidence type="ECO:0000256" key="6">
    <source>
        <dbReference type="ARBA" id="ARBA00022835"/>
    </source>
</evidence>
<dbReference type="SUPFAM" id="SSF54791">
    <property type="entry name" value="Eukaryotic type KH-domain (KH-domain type I)"/>
    <property type="match status" value="1"/>
</dbReference>
<proteinExistence type="inferred from homology"/>
<dbReference type="Pfam" id="PF15985">
    <property type="entry name" value="KH_6"/>
    <property type="match status" value="1"/>
</dbReference>
<comment type="subcellular location">
    <subcellularLocation>
        <location evidence="1">Cytoplasm</location>
    </subcellularLocation>
    <subcellularLocation>
        <location evidence="2">Nucleus</location>
        <location evidence="2">Nucleolus</location>
    </subcellularLocation>
</comment>
<dbReference type="CDD" id="cd05790">
    <property type="entry name" value="S1_Rrp40"/>
    <property type="match status" value="1"/>
</dbReference>
<dbReference type="GO" id="GO:0034475">
    <property type="term" value="P:U4 snRNA 3'-end processing"/>
    <property type="evidence" value="ECO:0007669"/>
    <property type="project" value="TreeGrafter"/>
</dbReference>
<dbReference type="InterPro" id="IPR026699">
    <property type="entry name" value="Exosome_RNA_bind1/RRP40/RRP4"/>
</dbReference>
<keyword evidence="11" id="KW-0269">Exonuclease</keyword>
<dbReference type="OrthoDB" id="340500at2759"/>
<dbReference type="GO" id="GO:0071051">
    <property type="term" value="P:poly(A)-dependent snoRNA 3'-end processing"/>
    <property type="evidence" value="ECO:0007669"/>
    <property type="project" value="TreeGrafter"/>
</dbReference>
<keyword evidence="11" id="KW-0378">Hydrolase</keyword>
<keyword evidence="5" id="KW-0698">rRNA processing</keyword>
<dbReference type="PANTHER" id="PTHR21321">
    <property type="entry name" value="PNAS-3 RELATED"/>
    <property type="match status" value="1"/>
</dbReference>
<dbReference type="Gene3D" id="3.30.1370.10">
    <property type="entry name" value="K Homology domain, type 1"/>
    <property type="match status" value="1"/>
</dbReference>
<dbReference type="PANTHER" id="PTHR21321:SF1">
    <property type="entry name" value="EXOSOME COMPLEX COMPONENT RRP40"/>
    <property type="match status" value="1"/>
</dbReference>
<comment type="similarity">
    <text evidence="3">Belongs to the RRP40 family.</text>
</comment>
<dbReference type="GO" id="GO:0004527">
    <property type="term" value="F:exonuclease activity"/>
    <property type="evidence" value="ECO:0007669"/>
    <property type="project" value="UniProtKB-KW"/>
</dbReference>
<evidence type="ECO:0000256" key="5">
    <source>
        <dbReference type="ARBA" id="ARBA00022552"/>
    </source>
</evidence>
<evidence type="ECO:0000256" key="2">
    <source>
        <dbReference type="ARBA" id="ARBA00004604"/>
    </source>
</evidence>
<keyword evidence="6" id="KW-0271">Exosome</keyword>
<name>C5LQJ6_PERM5</name>
<dbReference type="GO" id="GO:0000176">
    <property type="term" value="C:nuclear exosome (RNase complex)"/>
    <property type="evidence" value="ECO:0007669"/>
    <property type="project" value="TreeGrafter"/>
</dbReference>
<dbReference type="CDD" id="cd22526">
    <property type="entry name" value="KH-I_Rrp40"/>
    <property type="match status" value="1"/>
</dbReference>
<dbReference type="InterPro" id="IPR036612">
    <property type="entry name" value="KH_dom_type_1_sf"/>
</dbReference>
<dbReference type="Pfam" id="PF21262">
    <property type="entry name" value="RRP40_S1"/>
    <property type="match status" value="1"/>
</dbReference>
<evidence type="ECO:0000313" key="12">
    <source>
        <dbReference type="Proteomes" id="UP000007800"/>
    </source>
</evidence>
<dbReference type="GO" id="GO:0071038">
    <property type="term" value="P:TRAMP-dependent tRNA surveillance pathway"/>
    <property type="evidence" value="ECO:0007669"/>
    <property type="project" value="TreeGrafter"/>
</dbReference>
<dbReference type="FunCoup" id="C5LQJ6">
    <property type="interactions" value="383"/>
</dbReference>
<evidence type="ECO:0000256" key="3">
    <source>
        <dbReference type="ARBA" id="ARBA00007841"/>
    </source>
</evidence>
<keyword evidence="12" id="KW-1185">Reference proteome</keyword>
<keyword evidence="4" id="KW-0963">Cytoplasm</keyword>
<dbReference type="SUPFAM" id="SSF50249">
    <property type="entry name" value="Nucleic acid-binding proteins"/>
    <property type="match status" value="1"/>
</dbReference>
<dbReference type="GO" id="GO:0005730">
    <property type="term" value="C:nucleolus"/>
    <property type="evidence" value="ECO:0007669"/>
    <property type="project" value="UniProtKB-SubCell"/>
</dbReference>
<dbReference type="RefSeq" id="XP_002768324.1">
    <property type="nucleotide sequence ID" value="XM_002768278.1"/>
</dbReference>